<dbReference type="SUPFAM" id="SSF52540">
    <property type="entry name" value="P-loop containing nucleoside triphosphate hydrolases"/>
    <property type="match status" value="1"/>
</dbReference>
<keyword evidence="4" id="KW-1185">Reference proteome</keyword>
<organism evidence="3">
    <name type="scientific">Tuwongella immobilis</name>
    <dbReference type="NCBI Taxonomy" id="692036"/>
    <lineage>
        <taxon>Bacteria</taxon>
        <taxon>Pseudomonadati</taxon>
        <taxon>Planctomycetota</taxon>
        <taxon>Planctomycetia</taxon>
        <taxon>Gemmatales</taxon>
        <taxon>Gemmataceae</taxon>
        <taxon>Tuwongella</taxon>
    </lineage>
</organism>
<dbReference type="RefSeq" id="WP_197740806.1">
    <property type="nucleotide sequence ID" value="NZ_LR593887.1"/>
</dbReference>
<evidence type="ECO:0000313" key="3">
    <source>
        <dbReference type="EMBL" id="VIP05703.1"/>
    </source>
</evidence>
<dbReference type="Proteomes" id="UP000464378">
    <property type="component" value="Chromosome"/>
</dbReference>
<dbReference type="InterPro" id="IPR050921">
    <property type="entry name" value="T4SS_GSP_E_ATPase"/>
</dbReference>
<dbReference type="PANTHER" id="PTHR30486">
    <property type="entry name" value="TWITCHING MOTILITY PROTEIN PILT"/>
    <property type="match status" value="1"/>
</dbReference>
<protein>
    <recommendedName>
        <fullName evidence="2">Bacterial type II secretion system protein E domain-containing protein</fullName>
    </recommendedName>
</protein>
<dbReference type="Gene3D" id="3.40.50.300">
    <property type="entry name" value="P-loop containing nucleotide triphosphate hydrolases"/>
    <property type="match status" value="1"/>
</dbReference>
<dbReference type="InterPro" id="IPR027417">
    <property type="entry name" value="P-loop_NTPase"/>
</dbReference>
<evidence type="ECO:0000256" key="1">
    <source>
        <dbReference type="ARBA" id="ARBA00006611"/>
    </source>
</evidence>
<dbReference type="KEGG" id="tim:GMBLW1_34900"/>
<dbReference type="AlphaFoldDB" id="A0A6C2YX40"/>
<evidence type="ECO:0000313" key="4">
    <source>
        <dbReference type="Proteomes" id="UP000464378"/>
    </source>
</evidence>
<comment type="similarity">
    <text evidence="1">Belongs to the GSP E family.</text>
</comment>
<accession>A0A6C2YX40</accession>
<proteinExistence type="inferred from homology"/>
<dbReference type="EMBL" id="LR593887">
    <property type="protein sequence ID" value="VTS08762.1"/>
    <property type="molecule type" value="Genomic_DNA"/>
</dbReference>
<dbReference type="CDD" id="cd01130">
    <property type="entry name" value="VirB11-like_ATPase"/>
    <property type="match status" value="1"/>
</dbReference>
<gene>
    <name evidence="3" type="ORF">GMBLW1_34900</name>
</gene>
<dbReference type="EMBL" id="LR586016">
    <property type="protein sequence ID" value="VIP05703.1"/>
    <property type="molecule type" value="Genomic_DNA"/>
</dbReference>
<feature type="domain" description="Bacterial type II secretion system protein E" evidence="2">
    <location>
        <begin position="84"/>
        <end position="356"/>
    </location>
</feature>
<dbReference type="PANTHER" id="PTHR30486:SF15">
    <property type="entry name" value="TYPE II_IV SECRETION SYSTEM ATPASE"/>
    <property type="match status" value="1"/>
</dbReference>
<dbReference type="InterPro" id="IPR001482">
    <property type="entry name" value="T2SS/T4SS_dom"/>
</dbReference>
<dbReference type="Gene3D" id="3.30.450.380">
    <property type="match status" value="1"/>
</dbReference>
<name>A0A6C2YX40_9BACT</name>
<reference evidence="3" key="1">
    <citation type="submission" date="2019-04" db="EMBL/GenBank/DDBJ databases">
        <authorList>
            <consortium name="Science for Life Laboratories"/>
        </authorList>
    </citation>
    <scope>NUCLEOTIDE SEQUENCE</scope>
    <source>
        <strain evidence="3">MBLW1</strain>
    </source>
</reference>
<dbReference type="Pfam" id="PF00437">
    <property type="entry name" value="T2SSE"/>
    <property type="match status" value="1"/>
</dbReference>
<dbReference type="InParanoid" id="A0A6C2YX40"/>
<sequence>MWKPRSTAMLETTPESEYQRLKEEAHRTLAEAVDPSRLALWPRERVHREVTELCDRLAEDMHVSLSSMNRDRLRTELIDEVFGLGPLEPLMQDPLVTEILANGPDKVYVERNGTLQPTMIRFANESHLMRLVQRIASRVGRRIDESSPMVDARLPDGSRVNAVIRPLASEGPVLSIRRFGKGLSAQKLLNTGSITPTMLQFLTAAVASRTNILISGGGGAGKTTLLNAASEFIGPTERVVTIEDTLELQLRQAHVVRMETRPANLEGQGEITQRQLLRNALRMRPDRIIVGECRGVEAMDMLQAMNTGHDGSLTTVHANDTRDALARLEMMVGMAGVELPVAVMRGYIAGAISLIVHVSRLTGGDRKVTRITELVGYSNKSQKYRMQDLFRFVQTGVSDGRAIGHFEITGKVPRLLKRFSAAGMDLPESDFLPRIESAGWNPEGSN</sequence>
<evidence type="ECO:0000259" key="2">
    <source>
        <dbReference type="Pfam" id="PF00437"/>
    </source>
</evidence>
<dbReference type="GO" id="GO:0016887">
    <property type="term" value="F:ATP hydrolysis activity"/>
    <property type="evidence" value="ECO:0007669"/>
    <property type="project" value="InterPro"/>
</dbReference>